<dbReference type="PROSITE" id="PS51257">
    <property type="entry name" value="PROKAR_LIPOPROTEIN"/>
    <property type="match status" value="1"/>
</dbReference>
<keyword evidence="2" id="KW-0732">Signal</keyword>
<keyword evidence="4" id="KW-1185">Reference proteome</keyword>
<feature type="chain" id="PRO_5039279649" description="DUF3221 domain-containing protein" evidence="2">
    <location>
        <begin position="28"/>
        <end position="167"/>
    </location>
</feature>
<name>A0A3A1UW49_9BACL</name>
<feature type="compositionally biased region" description="Low complexity" evidence="1">
    <location>
        <begin position="70"/>
        <end position="84"/>
    </location>
</feature>
<reference evidence="3 4" key="1">
    <citation type="submission" date="2018-09" db="EMBL/GenBank/DDBJ databases">
        <title>Paenibacillus aracenensis nov. sp. isolated from a cave in southern Spain.</title>
        <authorList>
            <person name="Jurado V."/>
            <person name="Gutierrez-Patricio S."/>
            <person name="Gonzalez-Pimentel J.L."/>
            <person name="Miller A.Z."/>
            <person name="Laiz L."/>
            <person name="Saiz-Jimenez C."/>
        </authorList>
    </citation>
    <scope>NUCLEOTIDE SEQUENCE [LARGE SCALE GENOMIC DNA]</scope>
    <source>
        <strain evidence="3 4">DSM 22867</strain>
    </source>
</reference>
<evidence type="ECO:0008006" key="5">
    <source>
        <dbReference type="Google" id="ProtNLM"/>
    </source>
</evidence>
<evidence type="ECO:0000256" key="1">
    <source>
        <dbReference type="SAM" id="MobiDB-lite"/>
    </source>
</evidence>
<feature type="signal peptide" evidence="2">
    <location>
        <begin position="1"/>
        <end position="27"/>
    </location>
</feature>
<dbReference type="RefSeq" id="WP_119599956.1">
    <property type="nucleotide sequence ID" value="NZ_QXQA01000006.1"/>
</dbReference>
<evidence type="ECO:0000256" key="2">
    <source>
        <dbReference type="SAM" id="SignalP"/>
    </source>
</evidence>
<organism evidence="3 4">
    <name type="scientific">Paenibacillus nanensis</name>
    <dbReference type="NCBI Taxonomy" id="393251"/>
    <lineage>
        <taxon>Bacteria</taxon>
        <taxon>Bacillati</taxon>
        <taxon>Bacillota</taxon>
        <taxon>Bacilli</taxon>
        <taxon>Bacillales</taxon>
        <taxon>Paenibacillaceae</taxon>
        <taxon>Paenibacillus</taxon>
    </lineage>
</organism>
<evidence type="ECO:0000313" key="4">
    <source>
        <dbReference type="Proteomes" id="UP000266482"/>
    </source>
</evidence>
<dbReference type="OrthoDB" id="2620571at2"/>
<dbReference type="EMBL" id="QXQA01000006">
    <property type="protein sequence ID" value="RIX52748.1"/>
    <property type="molecule type" value="Genomic_DNA"/>
</dbReference>
<proteinExistence type="predicted"/>
<evidence type="ECO:0000313" key="3">
    <source>
        <dbReference type="EMBL" id="RIX52748.1"/>
    </source>
</evidence>
<feature type="region of interest" description="Disordered" evidence="1">
    <location>
        <begin position="28"/>
        <end position="101"/>
    </location>
</feature>
<comment type="caution">
    <text evidence="3">The sequence shown here is derived from an EMBL/GenBank/DDBJ whole genome shotgun (WGS) entry which is preliminary data.</text>
</comment>
<sequence>MNKLTKRKKQTAIAGALLLAMTLTLSACGGENNAGGADTNAEQNNSGAAAGNQLPEDSGIMDPDAPASGENSNSAPDSSANENANNEEETPANDVLSAEGVYTGQIDSHSIEITTDAGATVYQVPEELLTVIENLPADAKVKFEYTEKSEGDSEYKQNWLTKIEAVQ</sequence>
<dbReference type="Proteomes" id="UP000266482">
    <property type="component" value="Unassembled WGS sequence"/>
</dbReference>
<protein>
    <recommendedName>
        <fullName evidence="5">DUF3221 domain-containing protein</fullName>
    </recommendedName>
</protein>
<dbReference type="AlphaFoldDB" id="A0A3A1UW49"/>
<gene>
    <name evidence="3" type="ORF">D3P08_12105</name>
</gene>
<accession>A0A3A1UW49</accession>